<evidence type="ECO:0000313" key="2">
    <source>
        <dbReference type="EMBL" id="PAQ06211.1"/>
    </source>
</evidence>
<name>A0A271LDK1_9HYPH</name>
<protein>
    <submittedName>
        <fullName evidence="2">Glycosyl transferase</fullName>
    </submittedName>
</protein>
<dbReference type="SUPFAM" id="SSF53756">
    <property type="entry name" value="UDP-Glycosyltransferase/glycogen phosphorylase"/>
    <property type="match status" value="1"/>
</dbReference>
<dbReference type="RefSeq" id="WP_095495736.1">
    <property type="nucleotide sequence ID" value="NZ_NPKJ01000068.1"/>
</dbReference>
<dbReference type="GO" id="GO:0016758">
    <property type="term" value="F:hexosyltransferase activity"/>
    <property type="evidence" value="ECO:0007669"/>
    <property type="project" value="InterPro"/>
</dbReference>
<proteinExistence type="predicted"/>
<organism evidence="2 3">
    <name type="scientific">Mesorhizobium temperatum</name>
    <dbReference type="NCBI Taxonomy" id="241416"/>
    <lineage>
        <taxon>Bacteria</taxon>
        <taxon>Pseudomonadati</taxon>
        <taxon>Pseudomonadota</taxon>
        <taxon>Alphaproteobacteria</taxon>
        <taxon>Hyphomicrobiales</taxon>
        <taxon>Phyllobacteriaceae</taxon>
        <taxon>Mesorhizobium</taxon>
    </lineage>
</organism>
<dbReference type="EMBL" id="NPKJ01000068">
    <property type="protein sequence ID" value="PAQ06211.1"/>
    <property type="molecule type" value="Genomic_DNA"/>
</dbReference>
<keyword evidence="3" id="KW-1185">Reference proteome</keyword>
<sequence length="398" mass="42839">MKRLRAFFYVQHLLGIGHLARASRIAAALVDDGFDVTVVTGGAPIAGFPGLGVKSVTLPPVTSGDEGFSGLVDLQGKPIDDDFKKWRSEMLLQAFRDCRPDIVIVEAFPFGRRQMRFELLPLIEAIGATSPRPLLATSVRDILQERVKPGRNEETVDLINRHFDLVMVHGDPAFATIDKTFPLAGAIKAEVTYTGLVAAPPSPAASERFDVLVSVGGGAAGKSLVSSTIAAARNANNAWKWCLITGPNLPKDEFDAIAGDASPVLSIFRFREDFASLLTGARLSVSQAGYNTVCDVLRAGCRSLLVPFAAGGETEQTVRTLMLEELGLATVLMEKDLTPEGLAQAIERALVGPTPAAHRLDLEGARRSAQILRERYRIWSLKVGPGFGKVHGQTDDRS</sequence>
<dbReference type="Pfam" id="PF04101">
    <property type="entry name" value="Glyco_tran_28_C"/>
    <property type="match status" value="1"/>
</dbReference>
<dbReference type="OrthoDB" id="503443at2"/>
<dbReference type="InterPro" id="IPR007235">
    <property type="entry name" value="Glyco_trans_28_C"/>
</dbReference>
<evidence type="ECO:0000313" key="3">
    <source>
        <dbReference type="Proteomes" id="UP000216442"/>
    </source>
</evidence>
<gene>
    <name evidence="2" type="ORF">CIT26_29075</name>
</gene>
<feature type="domain" description="Glycosyl transferase family 28 C-terminal" evidence="1">
    <location>
        <begin position="213"/>
        <end position="350"/>
    </location>
</feature>
<keyword evidence="2" id="KW-0808">Transferase</keyword>
<evidence type="ECO:0000259" key="1">
    <source>
        <dbReference type="Pfam" id="PF04101"/>
    </source>
</evidence>
<dbReference type="Proteomes" id="UP000216442">
    <property type="component" value="Unassembled WGS sequence"/>
</dbReference>
<dbReference type="AlphaFoldDB" id="A0A271LDK1"/>
<dbReference type="PANTHER" id="PTHR21015:SF28">
    <property type="entry name" value="SLL1722 PROTEIN"/>
    <property type="match status" value="1"/>
</dbReference>
<dbReference type="Gene3D" id="3.40.50.2000">
    <property type="entry name" value="Glycogen Phosphorylase B"/>
    <property type="match status" value="1"/>
</dbReference>
<accession>A0A271LDK1</accession>
<dbReference type="PANTHER" id="PTHR21015">
    <property type="entry name" value="UDP-N-ACETYLGLUCOSAMINE--N-ACETYLMURAMYL-(PENTAPEPTIDE) PYROPHOSPHORYL-UNDECAPRENOL N-ACETYLGLUCOSAMINE TRANSFERASE 1"/>
    <property type="match status" value="1"/>
</dbReference>
<reference evidence="2 3" key="1">
    <citation type="submission" date="2017-08" db="EMBL/GenBank/DDBJ databases">
        <title>Mesorhizobium wenxinae sp. nov., a novel rhizobial species isolated from root nodules of chickpea (Cicer arietinum L.).</title>
        <authorList>
            <person name="Zhang J."/>
        </authorList>
    </citation>
    <scope>NUCLEOTIDE SEQUENCE [LARGE SCALE GENOMIC DNA]</scope>
    <source>
        <strain evidence="2 3">SDW018</strain>
    </source>
</reference>
<comment type="caution">
    <text evidence="2">The sequence shown here is derived from an EMBL/GenBank/DDBJ whole genome shotgun (WGS) entry which is preliminary data.</text>
</comment>